<organism evidence="2 3">
    <name type="scientific">Sphagnum troendelagicum</name>
    <dbReference type="NCBI Taxonomy" id="128251"/>
    <lineage>
        <taxon>Eukaryota</taxon>
        <taxon>Viridiplantae</taxon>
        <taxon>Streptophyta</taxon>
        <taxon>Embryophyta</taxon>
        <taxon>Bryophyta</taxon>
        <taxon>Sphagnophytina</taxon>
        <taxon>Sphagnopsida</taxon>
        <taxon>Sphagnales</taxon>
        <taxon>Sphagnaceae</taxon>
        <taxon>Sphagnum</taxon>
    </lineage>
</organism>
<accession>A0ABP0UNY9</accession>
<gene>
    <name evidence="2" type="ORF">CSSPTR1EN2_LOCUS18226</name>
</gene>
<reference evidence="2" key="1">
    <citation type="submission" date="2024-02" db="EMBL/GenBank/DDBJ databases">
        <authorList>
            <consortium name="ELIXIR-Norway"/>
            <consortium name="Elixir Norway"/>
        </authorList>
    </citation>
    <scope>NUCLEOTIDE SEQUENCE</scope>
</reference>
<feature type="compositionally biased region" description="Basic and acidic residues" evidence="1">
    <location>
        <begin position="96"/>
        <end position="118"/>
    </location>
</feature>
<keyword evidence="3" id="KW-1185">Reference proteome</keyword>
<feature type="region of interest" description="Disordered" evidence="1">
    <location>
        <begin position="1"/>
        <end position="127"/>
    </location>
</feature>
<evidence type="ECO:0000313" key="3">
    <source>
        <dbReference type="Proteomes" id="UP001497512"/>
    </source>
</evidence>
<sequence>MAGPQQQTKRGAENEAQPAPVAKRVTQEPEEEHQQKDNDIQDAGAVQLPSPEQTNHEEVHGATNQEEVPPPAGDEAHDASEDLEQAAKEVMANKGEAAKASEGALKEATEETSHENDQTKVSQESVQNGVVHTSVEEDANEPGKVVKEINTVASTVAV</sequence>
<evidence type="ECO:0000256" key="1">
    <source>
        <dbReference type="SAM" id="MobiDB-lite"/>
    </source>
</evidence>
<dbReference type="Proteomes" id="UP001497512">
    <property type="component" value="Chromosome 5"/>
</dbReference>
<evidence type="ECO:0000313" key="2">
    <source>
        <dbReference type="EMBL" id="CAK9226412.1"/>
    </source>
</evidence>
<protein>
    <submittedName>
        <fullName evidence="2">Uncharacterized protein</fullName>
    </submittedName>
</protein>
<name>A0ABP0UNY9_9BRYO</name>
<proteinExistence type="predicted"/>
<dbReference type="EMBL" id="OZ019897">
    <property type="protein sequence ID" value="CAK9226412.1"/>
    <property type="molecule type" value="Genomic_DNA"/>
</dbReference>